<name>A0ABT1ZL90_9BURK</name>
<proteinExistence type="predicted"/>
<keyword evidence="2" id="KW-0732">Signal</keyword>
<organism evidence="4 5">
    <name type="scientific">Massilia pinisoli</name>
    <dbReference type="NCBI Taxonomy" id="1772194"/>
    <lineage>
        <taxon>Bacteria</taxon>
        <taxon>Pseudomonadati</taxon>
        <taxon>Pseudomonadota</taxon>
        <taxon>Betaproteobacteria</taxon>
        <taxon>Burkholderiales</taxon>
        <taxon>Oxalobacteraceae</taxon>
        <taxon>Telluria group</taxon>
        <taxon>Massilia</taxon>
    </lineage>
</organism>
<feature type="domain" description="DUF4124" evidence="3">
    <location>
        <begin position="14"/>
        <end position="63"/>
    </location>
</feature>
<evidence type="ECO:0000313" key="5">
    <source>
        <dbReference type="Proteomes" id="UP001204151"/>
    </source>
</evidence>
<sequence length="178" mass="19121">MKPIRCLRALCAGAALLLAAHAHAQYSWIDEHGTRVFSDRPPPVGTPASRILQAPRSATASTPVEVPPPATDAGNPPDKSAPAAGAKHAQPTLADREAAYRERAAQREADTKKAADEARLKAEHANACAAAREEEQLMRKTRRMIGVNEKGERAVLTDEDKAARLARARRVLADCPPQ</sequence>
<dbReference type="Pfam" id="PF13511">
    <property type="entry name" value="DUF4124"/>
    <property type="match status" value="1"/>
</dbReference>
<feature type="chain" id="PRO_5045249964" evidence="2">
    <location>
        <begin position="25"/>
        <end position="178"/>
    </location>
</feature>
<dbReference type="InterPro" id="IPR025392">
    <property type="entry name" value="DUF4124"/>
</dbReference>
<keyword evidence="5" id="KW-1185">Reference proteome</keyword>
<evidence type="ECO:0000256" key="1">
    <source>
        <dbReference type="SAM" id="MobiDB-lite"/>
    </source>
</evidence>
<dbReference type="EMBL" id="JANUGW010000002">
    <property type="protein sequence ID" value="MCS0580697.1"/>
    <property type="molecule type" value="Genomic_DNA"/>
</dbReference>
<reference evidence="4 5" key="1">
    <citation type="submission" date="2022-08" db="EMBL/GenBank/DDBJ databases">
        <title>Reclassification of Massilia species as members of the genera Telluria, Duganella, Pseudoduganella, Mokoshia gen. nov. and Zemynaea gen. nov. using orthogonal and non-orthogonal genome-based approaches.</title>
        <authorList>
            <person name="Bowman J.P."/>
        </authorList>
    </citation>
    <scope>NUCLEOTIDE SEQUENCE [LARGE SCALE GENOMIC DNA]</scope>
    <source>
        <strain evidence="4 5">JCM 31316</strain>
    </source>
</reference>
<evidence type="ECO:0000259" key="3">
    <source>
        <dbReference type="Pfam" id="PF13511"/>
    </source>
</evidence>
<dbReference type="RefSeq" id="WP_258815349.1">
    <property type="nucleotide sequence ID" value="NZ_JANUGW010000002.1"/>
</dbReference>
<dbReference type="Proteomes" id="UP001204151">
    <property type="component" value="Unassembled WGS sequence"/>
</dbReference>
<evidence type="ECO:0000313" key="4">
    <source>
        <dbReference type="EMBL" id="MCS0580697.1"/>
    </source>
</evidence>
<comment type="caution">
    <text evidence="4">The sequence shown here is derived from an EMBL/GenBank/DDBJ whole genome shotgun (WGS) entry which is preliminary data.</text>
</comment>
<protein>
    <submittedName>
        <fullName evidence="4">DUF4124 domain-containing protein</fullName>
    </submittedName>
</protein>
<feature type="region of interest" description="Disordered" evidence="1">
    <location>
        <begin position="35"/>
        <end position="93"/>
    </location>
</feature>
<evidence type="ECO:0000256" key="2">
    <source>
        <dbReference type="SAM" id="SignalP"/>
    </source>
</evidence>
<feature type="signal peptide" evidence="2">
    <location>
        <begin position="1"/>
        <end position="24"/>
    </location>
</feature>
<gene>
    <name evidence="4" type="ORF">NX784_03745</name>
</gene>
<accession>A0ABT1ZL90</accession>